<organism evidence="1 2">
    <name type="scientific">Amycolatopsis taiwanensis</name>
    <dbReference type="NCBI Taxonomy" id="342230"/>
    <lineage>
        <taxon>Bacteria</taxon>
        <taxon>Bacillati</taxon>
        <taxon>Actinomycetota</taxon>
        <taxon>Actinomycetes</taxon>
        <taxon>Pseudonocardiales</taxon>
        <taxon>Pseudonocardiaceae</taxon>
        <taxon>Amycolatopsis</taxon>
    </lineage>
</organism>
<reference evidence="1" key="1">
    <citation type="submission" date="2023-03" db="EMBL/GenBank/DDBJ databases">
        <title>Amycolatopsis taiwanensis NBRC 103393.</title>
        <authorList>
            <person name="Ichikawa N."/>
            <person name="Sato H."/>
            <person name="Tonouchi N."/>
        </authorList>
    </citation>
    <scope>NUCLEOTIDE SEQUENCE</scope>
    <source>
        <strain evidence="1">NBRC 103393</strain>
    </source>
</reference>
<name>A0A9W6VC21_9PSEU</name>
<evidence type="ECO:0000313" key="1">
    <source>
        <dbReference type="EMBL" id="GLY65633.1"/>
    </source>
</evidence>
<gene>
    <name evidence="1" type="ORF">Atai01_22520</name>
</gene>
<protein>
    <submittedName>
        <fullName evidence="1">Uncharacterized protein</fullName>
    </submittedName>
</protein>
<dbReference type="Proteomes" id="UP001165136">
    <property type="component" value="Unassembled WGS sequence"/>
</dbReference>
<accession>A0A9W6VC21</accession>
<proteinExistence type="predicted"/>
<dbReference type="AlphaFoldDB" id="A0A9W6VC21"/>
<keyword evidence="2" id="KW-1185">Reference proteome</keyword>
<comment type="caution">
    <text evidence="1">The sequence shown here is derived from an EMBL/GenBank/DDBJ whole genome shotgun (WGS) entry which is preliminary data.</text>
</comment>
<evidence type="ECO:0000313" key="2">
    <source>
        <dbReference type="Proteomes" id="UP001165136"/>
    </source>
</evidence>
<sequence>MMTPLVPSRGNHGDHRARAFVPLSRRRGAVLEEVTRFRMERPVDTIAVARKLTEEQA</sequence>
<dbReference type="EMBL" id="BSTI01000004">
    <property type="protein sequence ID" value="GLY65633.1"/>
    <property type="molecule type" value="Genomic_DNA"/>
</dbReference>